<keyword evidence="2" id="KW-1185">Reference proteome</keyword>
<proteinExistence type="predicted"/>
<organism evidence="1 2">
    <name type="scientific">Calocera cornea HHB12733</name>
    <dbReference type="NCBI Taxonomy" id="1353952"/>
    <lineage>
        <taxon>Eukaryota</taxon>
        <taxon>Fungi</taxon>
        <taxon>Dikarya</taxon>
        <taxon>Basidiomycota</taxon>
        <taxon>Agaricomycotina</taxon>
        <taxon>Dacrymycetes</taxon>
        <taxon>Dacrymycetales</taxon>
        <taxon>Dacrymycetaceae</taxon>
        <taxon>Calocera</taxon>
    </lineage>
</organism>
<sequence length="309" mass="35713">MSADILYEKKTWNVGDLKTKIEASSSSFTRFTVVRITHVKDLANWVWHEYIQVIVRDSDTSKLIRLIAERQTDNDHLIIGRWKAWKEGDTPPDGDGDTNYPLALLTLEFNNTRPSLETFVWLLSALHDLQPKYNVLTANCYWYALAVYYNLFTWYKNTATERKWTWWFYRYLPPSYILWWDCVTVPLMRIAASAFKSDDMKDKSNPKIITFDRAKIPHSGNTTDHPPNPVAVAFWLAIQQRGAKKTETNQSTAVAPTLPTRNLTAEEIQANLPVASQFAGTPNPVSYPDGITGPNYVRNQHYHEHRHHN</sequence>
<dbReference type="EMBL" id="KV423996">
    <property type="protein sequence ID" value="KZT55365.1"/>
    <property type="molecule type" value="Genomic_DNA"/>
</dbReference>
<evidence type="ECO:0000313" key="1">
    <source>
        <dbReference type="EMBL" id="KZT55365.1"/>
    </source>
</evidence>
<name>A0A165ER37_9BASI</name>
<dbReference type="Proteomes" id="UP000076842">
    <property type="component" value="Unassembled WGS sequence"/>
</dbReference>
<dbReference type="InParanoid" id="A0A165ER37"/>
<dbReference type="AlphaFoldDB" id="A0A165ER37"/>
<protein>
    <submittedName>
        <fullName evidence="1">Uncharacterized protein</fullName>
    </submittedName>
</protein>
<reference evidence="1 2" key="1">
    <citation type="journal article" date="2016" name="Mol. Biol. Evol.">
        <title>Comparative Genomics of Early-Diverging Mushroom-Forming Fungi Provides Insights into the Origins of Lignocellulose Decay Capabilities.</title>
        <authorList>
            <person name="Nagy L.G."/>
            <person name="Riley R."/>
            <person name="Tritt A."/>
            <person name="Adam C."/>
            <person name="Daum C."/>
            <person name="Floudas D."/>
            <person name="Sun H."/>
            <person name="Yadav J.S."/>
            <person name="Pangilinan J."/>
            <person name="Larsson K.H."/>
            <person name="Matsuura K."/>
            <person name="Barry K."/>
            <person name="Labutti K."/>
            <person name="Kuo R."/>
            <person name="Ohm R.A."/>
            <person name="Bhattacharya S.S."/>
            <person name="Shirouzu T."/>
            <person name="Yoshinaga Y."/>
            <person name="Martin F.M."/>
            <person name="Grigoriev I.V."/>
            <person name="Hibbett D.S."/>
        </authorList>
    </citation>
    <scope>NUCLEOTIDE SEQUENCE [LARGE SCALE GENOMIC DNA]</scope>
    <source>
        <strain evidence="1 2">HHB12733</strain>
    </source>
</reference>
<gene>
    <name evidence="1" type="ORF">CALCODRAFT_510158</name>
</gene>
<dbReference type="STRING" id="1353952.A0A165ER37"/>
<evidence type="ECO:0000313" key="2">
    <source>
        <dbReference type="Proteomes" id="UP000076842"/>
    </source>
</evidence>
<accession>A0A165ER37</accession>
<dbReference type="OrthoDB" id="3014488at2759"/>